<dbReference type="EMBL" id="RJLR01000059">
    <property type="protein sequence ID" value="RNM02097.1"/>
    <property type="molecule type" value="Genomic_DNA"/>
</dbReference>
<dbReference type="Proteomes" id="UP000276061">
    <property type="component" value="Unassembled WGS sequence"/>
</dbReference>
<accession>A0A3N0FPT4</accession>
<dbReference type="PANTHER" id="PTHR35862">
    <property type="entry name" value="FELS-2 PROPHAGE PROTEIN"/>
    <property type="match status" value="1"/>
</dbReference>
<proteinExistence type="predicted"/>
<feature type="non-terminal residue" evidence="1">
    <location>
        <position position="151"/>
    </location>
</feature>
<sequence>MATLTTTQQQQQSDTARDVLIPMFSLTYLKKNITQDIAPYVLRVTYTDNIKSESDTIEVELEDVDGKWENQWYPGKGDTISLKMGYLGEKMLDCGTFSIDEIESRCPPSTVSIKGVATSVNTALRTKSNRGFENTTLGAIASRIAKKHKLK</sequence>
<evidence type="ECO:0000313" key="1">
    <source>
        <dbReference type="EMBL" id="RNM02097.1"/>
    </source>
</evidence>
<evidence type="ECO:0000313" key="2">
    <source>
        <dbReference type="Proteomes" id="UP000276061"/>
    </source>
</evidence>
<protein>
    <submittedName>
        <fullName evidence="1">Phage protein D</fullName>
    </submittedName>
</protein>
<name>A0A3N0FPT4_9GAMM</name>
<gene>
    <name evidence="1" type="ORF">EF878_20515</name>
</gene>
<dbReference type="PANTHER" id="PTHR35862:SF1">
    <property type="entry name" value="FELS-2 PROPHAGE PROTEIN"/>
    <property type="match status" value="1"/>
</dbReference>
<dbReference type="AlphaFoldDB" id="A0A3N0FPT4"/>
<dbReference type="InterPro" id="IPR052726">
    <property type="entry name" value="Phage_Baseplate_Hub"/>
</dbReference>
<organism evidence="1 2">
    <name type="scientific">Dickeya undicola</name>
    <dbReference type="NCBI Taxonomy" id="1577887"/>
    <lineage>
        <taxon>Bacteria</taxon>
        <taxon>Pseudomonadati</taxon>
        <taxon>Pseudomonadota</taxon>
        <taxon>Gammaproteobacteria</taxon>
        <taxon>Enterobacterales</taxon>
        <taxon>Pectobacteriaceae</taxon>
        <taxon>Dickeya</taxon>
    </lineage>
</organism>
<reference evidence="1 2" key="1">
    <citation type="submission" date="2018-11" db="EMBL/GenBank/DDBJ databases">
        <title>Characterization of surface water Dickeya isolates.</title>
        <authorList>
            <person name="Van Gijsegem F."/>
            <person name="Pedron J."/>
        </authorList>
    </citation>
    <scope>NUCLEOTIDE SEQUENCE [LARGE SCALE GENOMIC DNA]</scope>
    <source>
        <strain evidence="1 2">FVG1-MFV-O17</strain>
    </source>
</reference>
<dbReference type="SUPFAM" id="SSF69279">
    <property type="entry name" value="Phage tail proteins"/>
    <property type="match status" value="1"/>
</dbReference>
<comment type="caution">
    <text evidence="1">The sequence shown here is derived from an EMBL/GenBank/DDBJ whole genome shotgun (WGS) entry which is preliminary data.</text>
</comment>